<evidence type="ECO:0000256" key="7">
    <source>
        <dbReference type="RuleBase" id="RU000416"/>
    </source>
</evidence>
<organism evidence="11 12">
    <name type="scientific">Burkholderia aenigmatica</name>
    <dbReference type="NCBI Taxonomy" id="2015348"/>
    <lineage>
        <taxon>Bacteria</taxon>
        <taxon>Pseudomonadati</taxon>
        <taxon>Pseudomonadota</taxon>
        <taxon>Betaproteobacteria</taxon>
        <taxon>Burkholderiales</taxon>
        <taxon>Burkholderiaceae</taxon>
        <taxon>Burkholderia</taxon>
        <taxon>Burkholderia cepacia complex</taxon>
    </lineage>
</organism>
<dbReference type="PANTHER" id="PTHR10629:SF52">
    <property type="entry name" value="DNA (CYTOSINE-5)-METHYLTRANSFERASE 1"/>
    <property type="match status" value="1"/>
</dbReference>
<evidence type="ECO:0000313" key="11">
    <source>
        <dbReference type="EMBL" id="OXI46311.1"/>
    </source>
</evidence>
<dbReference type="Gene3D" id="3.40.50.150">
    <property type="entry name" value="Vaccinia Virus protein VP39"/>
    <property type="match status" value="1"/>
</dbReference>
<dbReference type="Pfam" id="PF00145">
    <property type="entry name" value="DNA_methylase"/>
    <property type="match status" value="1"/>
</dbReference>
<dbReference type="NCBIfam" id="TIGR00675">
    <property type="entry name" value="dcm"/>
    <property type="match status" value="1"/>
</dbReference>
<evidence type="ECO:0000313" key="12">
    <source>
        <dbReference type="Proteomes" id="UP000214600"/>
    </source>
</evidence>
<dbReference type="GO" id="GO:0009307">
    <property type="term" value="P:DNA restriction-modification system"/>
    <property type="evidence" value="ECO:0007669"/>
    <property type="project" value="UniProtKB-KW"/>
</dbReference>
<sequence>MVTIKARARLRAVDLYSGVGGWSLGLRLAGIDVVASYERWDLANETNFKNNRHQAQTVDIRRLSLDDLPSNIDIVVGSPPCTEFSFSNRGGNGNIADGLEDIRKFLTIVQHLKPRFWAMENVPRVAKILESELHPGGLLAEFRHLGLVPHIVNMEDFGVPQRRRRCVAGNFDFTLLTEYAKKAPKRTLGEVVRALTESRIRDPLYGLYLDKRELSDHVEESPLNEEEVRINRAGKMLHPVYNTMSFPDSLSRSVRTITATCTRVSRESIVIESPRQPGSYRRLTVRERACLQGFPVTFQFYGKSYGEKLRMVGNAVPPAFAYYVAQALQKRPPDDVKPLTEYSDTLKSPVPLANDASPERPGSRYTRNRTFRFAIPSLRLMSGVRFELANNVSDGDALWEVAFYFGTSKSIKSLSLDGSLYDWIFEKIPVELRQEISPDIASLTDFVNRADVANMQRIWSHSGVGLTRPFMLLDLLDECGARLTKILSRQEVLAQTLVGLVIWNQYGEDALGLPGLSKLARNAPQILAGLLVGARANDGLRAHADRMVRLRKEAAAG</sequence>
<dbReference type="InterPro" id="IPR050390">
    <property type="entry name" value="C5-Methyltransferase"/>
</dbReference>
<dbReference type="InterPro" id="IPR018117">
    <property type="entry name" value="C5_DNA_meth_AS"/>
</dbReference>
<evidence type="ECO:0000256" key="1">
    <source>
        <dbReference type="ARBA" id="ARBA00022603"/>
    </source>
</evidence>
<evidence type="ECO:0000256" key="8">
    <source>
        <dbReference type="RuleBase" id="RU000417"/>
    </source>
</evidence>
<dbReference type="EMBL" id="NKFA01000006">
    <property type="protein sequence ID" value="OXI46311.1"/>
    <property type="molecule type" value="Genomic_DNA"/>
</dbReference>
<dbReference type="Proteomes" id="UP000214600">
    <property type="component" value="Unassembled WGS sequence"/>
</dbReference>
<dbReference type="InterPro" id="IPR001525">
    <property type="entry name" value="C5_MeTfrase"/>
</dbReference>
<dbReference type="OrthoDB" id="9813719at2"/>
<evidence type="ECO:0000256" key="2">
    <source>
        <dbReference type="ARBA" id="ARBA00022679"/>
    </source>
</evidence>
<reference evidence="12" key="1">
    <citation type="submission" date="2017-06" db="EMBL/GenBank/DDBJ databases">
        <authorList>
            <person name="LiPuma J."/>
            <person name="Spilker T."/>
        </authorList>
    </citation>
    <scope>NUCLEOTIDE SEQUENCE [LARGE SCALE GENOMIC DNA]</scope>
    <source>
        <strain evidence="12">AU17325</strain>
    </source>
</reference>
<keyword evidence="2 6" id="KW-0808">Transferase</keyword>
<evidence type="ECO:0000256" key="9">
    <source>
        <dbReference type="SAM" id="MobiDB-lite"/>
    </source>
</evidence>
<evidence type="ECO:0000256" key="5">
    <source>
        <dbReference type="ARBA" id="ARBA00047422"/>
    </source>
</evidence>
<dbReference type="GO" id="GO:0003886">
    <property type="term" value="F:DNA (cytosine-5-)-methyltransferase activity"/>
    <property type="evidence" value="ECO:0007669"/>
    <property type="project" value="UniProtKB-EC"/>
</dbReference>
<evidence type="ECO:0000256" key="4">
    <source>
        <dbReference type="ARBA" id="ARBA00022747"/>
    </source>
</evidence>
<evidence type="ECO:0000313" key="10">
    <source>
        <dbReference type="EMBL" id="OXI31830.1"/>
    </source>
</evidence>
<feature type="region of interest" description="Disordered" evidence="9">
    <location>
        <begin position="334"/>
        <end position="362"/>
    </location>
</feature>
<protein>
    <recommendedName>
        <fullName evidence="8">Cytosine-specific methyltransferase</fullName>
        <ecNumber evidence="8">2.1.1.37</ecNumber>
    </recommendedName>
</protein>
<feature type="active site" evidence="6">
    <location>
        <position position="81"/>
    </location>
</feature>
<dbReference type="PANTHER" id="PTHR10629">
    <property type="entry name" value="CYTOSINE-SPECIFIC METHYLTRANSFERASE"/>
    <property type="match status" value="1"/>
</dbReference>
<dbReference type="PROSITE" id="PS51679">
    <property type="entry name" value="SAM_MT_C5"/>
    <property type="match status" value="1"/>
</dbReference>
<comment type="similarity">
    <text evidence="6 7">Belongs to the class I-like SAM-binding methyltransferase superfamily. C5-methyltransferase family.</text>
</comment>
<dbReference type="EMBL" id="NKFA01000043">
    <property type="protein sequence ID" value="OXI31830.1"/>
    <property type="molecule type" value="Genomic_DNA"/>
</dbReference>
<dbReference type="AlphaFoldDB" id="A0A228IUL2"/>
<evidence type="ECO:0000256" key="3">
    <source>
        <dbReference type="ARBA" id="ARBA00022691"/>
    </source>
</evidence>
<dbReference type="SUPFAM" id="SSF53335">
    <property type="entry name" value="S-adenosyl-L-methionine-dependent methyltransferases"/>
    <property type="match status" value="1"/>
</dbReference>
<keyword evidence="3 6" id="KW-0949">S-adenosyl-L-methionine</keyword>
<dbReference type="Gene3D" id="3.90.120.10">
    <property type="entry name" value="DNA Methylase, subunit A, domain 2"/>
    <property type="match status" value="1"/>
</dbReference>
<keyword evidence="4" id="KW-0680">Restriction system</keyword>
<proteinExistence type="inferred from homology"/>
<comment type="catalytic activity">
    <reaction evidence="5 8">
        <text>a 2'-deoxycytidine in DNA + S-adenosyl-L-methionine = a 5-methyl-2'-deoxycytidine in DNA + S-adenosyl-L-homocysteine + H(+)</text>
        <dbReference type="Rhea" id="RHEA:13681"/>
        <dbReference type="Rhea" id="RHEA-COMP:11369"/>
        <dbReference type="Rhea" id="RHEA-COMP:11370"/>
        <dbReference type="ChEBI" id="CHEBI:15378"/>
        <dbReference type="ChEBI" id="CHEBI:57856"/>
        <dbReference type="ChEBI" id="CHEBI:59789"/>
        <dbReference type="ChEBI" id="CHEBI:85452"/>
        <dbReference type="ChEBI" id="CHEBI:85454"/>
        <dbReference type="EC" id="2.1.1.37"/>
    </reaction>
</comment>
<name>A0A228IUL2_9BURK</name>
<dbReference type="PROSITE" id="PS00094">
    <property type="entry name" value="C5_MTASE_1"/>
    <property type="match status" value="1"/>
</dbReference>
<reference evidence="11 12" key="3">
    <citation type="submission" date="2017-08" db="EMBL/GenBank/DDBJ databases">
        <title>WGS of novel Burkholderia cepaca complex species.</title>
        <authorList>
            <person name="Lipuma J."/>
            <person name="Spilker T."/>
        </authorList>
    </citation>
    <scope>NUCLEOTIDE SEQUENCE [LARGE SCALE GENOMIC DNA]</scope>
    <source>
        <strain evidence="11 12">AU17325</strain>
    </source>
</reference>
<dbReference type="EC" id="2.1.1.37" evidence="8"/>
<reference evidence="11" key="2">
    <citation type="submission" date="2017-06" db="EMBL/GenBank/DDBJ databases">
        <authorList>
            <person name="Kim H.J."/>
            <person name="Triplett B.A."/>
        </authorList>
    </citation>
    <scope>NUCLEOTIDE SEQUENCE [LARGE SCALE GENOMIC DNA]</scope>
    <source>
        <strain evidence="11">AU17325</strain>
    </source>
</reference>
<dbReference type="PRINTS" id="PR00105">
    <property type="entry name" value="C5METTRFRASE"/>
</dbReference>
<accession>A0A228IUL2</accession>
<dbReference type="InterPro" id="IPR029063">
    <property type="entry name" value="SAM-dependent_MTases_sf"/>
</dbReference>
<evidence type="ECO:0000256" key="6">
    <source>
        <dbReference type="PROSITE-ProRule" id="PRU01016"/>
    </source>
</evidence>
<dbReference type="GO" id="GO:0032259">
    <property type="term" value="P:methylation"/>
    <property type="evidence" value="ECO:0007669"/>
    <property type="project" value="UniProtKB-KW"/>
</dbReference>
<gene>
    <name evidence="11" type="ORF">CFB84_16010</name>
    <name evidence="10" type="ORF">CFB84_41910</name>
</gene>
<comment type="caution">
    <text evidence="11">The sequence shown here is derived from an EMBL/GenBank/DDBJ whole genome shotgun (WGS) entry which is preliminary data.</text>
</comment>
<keyword evidence="1 6" id="KW-0489">Methyltransferase</keyword>